<sequence length="253" mass="27454">MVQSRRTALYRHHRARAERCTVRAPPFSSLPAHRKSSTFAHGVHPDVLLVPLIFNDAVSTHSLPTLTPRPPSVAPLAHPLARLLGPHVSLPAPTPCPPFRQCPTSRPPSAPPPRAVPRAARAESPANSRIAVRARLRAGVVSTTSVDRALARTRSCRRWRCARCSSRIRSTPRAADEHEAQALEVGRENAGGATRAAAPRQRKRTGWPKFADARARSSALTAREGCRSRGKGSNRAAPCRIRQCHGKRDGKGG</sequence>
<proteinExistence type="predicted"/>
<evidence type="ECO:0000256" key="1">
    <source>
        <dbReference type="SAM" id="MobiDB-lite"/>
    </source>
</evidence>
<evidence type="ECO:0000313" key="3">
    <source>
        <dbReference type="Proteomes" id="UP001222325"/>
    </source>
</evidence>
<gene>
    <name evidence="2" type="ORF">B0H15DRAFT_293101</name>
</gene>
<dbReference type="AlphaFoldDB" id="A0AAD6U4U6"/>
<protein>
    <submittedName>
        <fullName evidence="2">Uncharacterized protein</fullName>
    </submittedName>
</protein>
<accession>A0AAD6U4U6</accession>
<feature type="region of interest" description="Disordered" evidence="1">
    <location>
        <begin position="186"/>
        <end position="239"/>
    </location>
</feature>
<keyword evidence="3" id="KW-1185">Reference proteome</keyword>
<organism evidence="2 3">
    <name type="scientific">Mycena belliarum</name>
    <dbReference type="NCBI Taxonomy" id="1033014"/>
    <lineage>
        <taxon>Eukaryota</taxon>
        <taxon>Fungi</taxon>
        <taxon>Dikarya</taxon>
        <taxon>Basidiomycota</taxon>
        <taxon>Agaricomycotina</taxon>
        <taxon>Agaricomycetes</taxon>
        <taxon>Agaricomycetidae</taxon>
        <taxon>Agaricales</taxon>
        <taxon>Marasmiineae</taxon>
        <taxon>Mycenaceae</taxon>
        <taxon>Mycena</taxon>
    </lineage>
</organism>
<dbReference type="EMBL" id="JARJCN010000026">
    <property type="protein sequence ID" value="KAJ7088528.1"/>
    <property type="molecule type" value="Genomic_DNA"/>
</dbReference>
<reference evidence="2" key="1">
    <citation type="submission" date="2023-03" db="EMBL/GenBank/DDBJ databases">
        <title>Massive genome expansion in bonnet fungi (Mycena s.s.) driven by repeated elements and novel gene families across ecological guilds.</title>
        <authorList>
            <consortium name="Lawrence Berkeley National Laboratory"/>
            <person name="Harder C.B."/>
            <person name="Miyauchi S."/>
            <person name="Viragh M."/>
            <person name="Kuo A."/>
            <person name="Thoen E."/>
            <person name="Andreopoulos B."/>
            <person name="Lu D."/>
            <person name="Skrede I."/>
            <person name="Drula E."/>
            <person name="Henrissat B."/>
            <person name="Morin E."/>
            <person name="Kohler A."/>
            <person name="Barry K."/>
            <person name="LaButti K."/>
            <person name="Morin E."/>
            <person name="Salamov A."/>
            <person name="Lipzen A."/>
            <person name="Mereny Z."/>
            <person name="Hegedus B."/>
            <person name="Baldrian P."/>
            <person name="Stursova M."/>
            <person name="Weitz H."/>
            <person name="Taylor A."/>
            <person name="Grigoriev I.V."/>
            <person name="Nagy L.G."/>
            <person name="Martin F."/>
            <person name="Kauserud H."/>
        </authorList>
    </citation>
    <scope>NUCLEOTIDE SEQUENCE</scope>
    <source>
        <strain evidence="2">CBHHK173m</strain>
    </source>
</reference>
<feature type="region of interest" description="Disordered" evidence="1">
    <location>
        <begin position="98"/>
        <end position="126"/>
    </location>
</feature>
<feature type="compositionally biased region" description="Low complexity" evidence="1">
    <location>
        <begin position="116"/>
        <end position="126"/>
    </location>
</feature>
<comment type="caution">
    <text evidence="2">The sequence shown here is derived from an EMBL/GenBank/DDBJ whole genome shotgun (WGS) entry which is preliminary data.</text>
</comment>
<feature type="compositionally biased region" description="Pro residues" evidence="1">
    <location>
        <begin position="98"/>
        <end position="115"/>
    </location>
</feature>
<dbReference type="Proteomes" id="UP001222325">
    <property type="component" value="Unassembled WGS sequence"/>
</dbReference>
<name>A0AAD6U4U6_9AGAR</name>
<evidence type="ECO:0000313" key="2">
    <source>
        <dbReference type="EMBL" id="KAJ7088528.1"/>
    </source>
</evidence>